<proteinExistence type="predicted"/>
<evidence type="ECO:0008006" key="3">
    <source>
        <dbReference type="Google" id="ProtNLM"/>
    </source>
</evidence>
<dbReference type="EMBL" id="PIFK01000044">
    <property type="protein sequence ID" value="PTP27918.1"/>
    <property type="molecule type" value="Genomic_DNA"/>
</dbReference>
<dbReference type="PROSITE" id="PS51257">
    <property type="entry name" value="PROKAR_LIPOPROTEIN"/>
    <property type="match status" value="1"/>
</dbReference>
<evidence type="ECO:0000313" key="1">
    <source>
        <dbReference type="EMBL" id="PTP27918.1"/>
    </source>
</evidence>
<dbReference type="AlphaFoldDB" id="A0A2T5ERG4"/>
<evidence type="ECO:0000313" key="2">
    <source>
        <dbReference type="Proteomes" id="UP000244197"/>
    </source>
</evidence>
<name>A0A2T5ERG4_VIBSP</name>
<dbReference type="Proteomes" id="UP000244197">
    <property type="component" value="Unassembled WGS sequence"/>
</dbReference>
<reference evidence="1 2" key="1">
    <citation type="submission" date="2017-11" db="EMBL/GenBank/DDBJ databases">
        <title>Population delineation of vibrios coincides with oyster pathogenicity.</title>
        <authorList>
            <person name="Bruto M."/>
            <person name="Labreuche Y."/>
            <person name="James A."/>
            <person name="Piel D."/>
            <person name="Chenivesse S."/>
            <person name="Petton B."/>
            <person name="Polz M.F."/>
            <person name="Le Roux F."/>
        </authorList>
    </citation>
    <scope>NUCLEOTIDE SEQUENCE [LARGE SCALE GENOMIC DNA]</scope>
    <source>
        <strain evidence="1 2">FF_144</strain>
    </source>
</reference>
<sequence>MRKMNIGPLKMCALSAAILVGITGCNDDDDNTSSAPIEFNNPVTITQGTFVDAAVDGLYYTDSKVNSGFTENGGQYTALSNSAVTFYLGGENGLKVGAASNRDVLSPFEATGTYERAVNLAILLQSVNVGDGESNIVLPETLSTNIDEATISALHKINLDDQETVIDFLDDHMGMDEADIVSEDDAIAHMNDSLGKYERGEDSSVPMFQRGSGNIIREVSVSQYKLTGFNDDNSANQKEFYVHADKTTDEDTFNLVRSSARWDYKLSDNAIVFLEGNNDSGFSSTWAGQYLSCVALEGDFTVTDDNQTKCNDQPATTLAQFNLSTPFSYKFNNPNESEPEESYSYGDEDIKNHMPYVFATSQSELNTMVASELYDDASAEDVYKWQYNIYSQSYDATTQVLTVLDKKFSLGDQADKSASNASASESTRFIYQIDAQETDRYVDFVGTWEHLETCNNGEQARSEYVFGEKDITVSGQECSGSTPVELDDEGPYSYADFSNLDYWWFNQTDRASKATLAELNTTVRFCDSDGYEMGNECPNGKEYFVKWSYMPAGKDWDQGVLTRRKMQPDGTSNNVSTYQKIN</sequence>
<organism evidence="1 2">
    <name type="scientific">Vibrio splendidus</name>
    <dbReference type="NCBI Taxonomy" id="29497"/>
    <lineage>
        <taxon>Bacteria</taxon>
        <taxon>Pseudomonadati</taxon>
        <taxon>Pseudomonadota</taxon>
        <taxon>Gammaproteobacteria</taxon>
        <taxon>Vibrionales</taxon>
        <taxon>Vibrionaceae</taxon>
        <taxon>Vibrio</taxon>
    </lineage>
</organism>
<dbReference type="RefSeq" id="WP_017090834.1">
    <property type="nucleotide sequence ID" value="NZ_MCWO01000201.1"/>
</dbReference>
<comment type="caution">
    <text evidence="1">The sequence shown here is derived from an EMBL/GenBank/DDBJ whole genome shotgun (WGS) entry which is preliminary data.</text>
</comment>
<gene>
    <name evidence="1" type="ORF">CWO07_19200</name>
</gene>
<protein>
    <recommendedName>
        <fullName evidence="3">Chromosome partitioning protein ParA</fullName>
    </recommendedName>
</protein>
<accession>A0A2T5ERG4</accession>